<organism evidence="1 2">
    <name type="scientific">Kingdonia uniflora</name>
    <dbReference type="NCBI Taxonomy" id="39325"/>
    <lineage>
        <taxon>Eukaryota</taxon>
        <taxon>Viridiplantae</taxon>
        <taxon>Streptophyta</taxon>
        <taxon>Embryophyta</taxon>
        <taxon>Tracheophyta</taxon>
        <taxon>Spermatophyta</taxon>
        <taxon>Magnoliopsida</taxon>
        <taxon>Ranunculales</taxon>
        <taxon>Circaeasteraceae</taxon>
        <taxon>Kingdonia</taxon>
    </lineage>
</organism>
<dbReference type="EMBL" id="JACGCM010001854">
    <property type="protein sequence ID" value="KAF6148272.1"/>
    <property type="molecule type" value="Genomic_DNA"/>
</dbReference>
<evidence type="ECO:0000313" key="1">
    <source>
        <dbReference type="EMBL" id="KAF6148272.1"/>
    </source>
</evidence>
<reference evidence="1 2" key="1">
    <citation type="journal article" date="2020" name="IScience">
        <title>Genome Sequencing of the Endangered Kingdonia uniflora (Circaeasteraceae, Ranunculales) Reveals Potential Mechanisms of Evolutionary Specialization.</title>
        <authorList>
            <person name="Sun Y."/>
            <person name="Deng T."/>
            <person name="Zhang A."/>
            <person name="Moore M.J."/>
            <person name="Landis J.B."/>
            <person name="Lin N."/>
            <person name="Zhang H."/>
            <person name="Zhang X."/>
            <person name="Huang J."/>
            <person name="Zhang X."/>
            <person name="Sun H."/>
            <person name="Wang H."/>
        </authorList>
    </citation>
    <scope>NUCLEOTIDE SEQUENCE [LARGE SCALE GENOMIC DNA]</scope>
    <source>
        <strain evidence="1">TB1705</strain>
        <tissue evidence="1">Leaf</tissue>
    </source>
</reference>
<dbReference type="Proteomes" id="UP000541444">
    <property type="component" value="Unassembled WGS sequence"/>
</dbReference>
<name>A0A7J7M0A6_9MAGN</name>
<proteinExistence type="predicted"/>
<comment type="caution">
    <text evidence="1">The sequence shown here is derived from an EMBL/GenBank/DDBJ whole genome shotgun (WGS) entry which is preliminary data.</text>
</comment>
<sequence>SHLSLFFPPKSSFFFSHSISFSPNLKPPASETHPHNLHLQWVSKPEILLPSTPLISSSPLLMILLGLRRFW</sequence>
<gene>
    <name evidence="1" type="ORF">GIB67_012047</name>
</gene>
<feature type="non-terminal residue" evidence="1">
    <location>
        <position position="1"/>
    </location>
</feature>
<protein>
    <submittedName>
        <fullName evidence="1">Uncharacterized protein</fullName>
    </submittedName>
</protein>
<dbReference type="AlphaFoldDB" id="A0A7J7M0A6"/>
<keyword evidence="2" id="KW-1185">Reference proteome</keyword>
<accession>A0A7J7M0A6</accession>
<evidence type="ECO:0000313" key="2">
    <source>
        <dbReference type="Proteomes" id="UP000541444"/>
    </source>
</evidence>